<dbReference type="InterPro" id="IPR013783">
    <property type="entry name" value="Ig-like_fold"/>
</dbReference>
<dbReference type="SUPFAM" id="SSF52279">
    <property type="entry name" value="Beta-D-glucan exohydrolase, C-terminal domain"/>
    <property type="match status" value="1"/>
</dbReference>
<organism evidence="4 5">
    <name type="scientific">Paenibacillus polymyxa</name>
    <name type="common">Bacillus polymyxa</name>
    <dbReference type="NCBI Taxonomy" id="1406"/>
    <lineage>
        <taxon>Bacteria</taxon>
        <taxon>Bacillati</taxon>
        <taxon>Bacillota</taxon>
        <taxon>Bacilli</taxon>
        <taxon>Bacillales</taxon>
        <taxon>Paenibacillaceae</taxon>
        <taxon>Paenibacillus</taxon>
    </lineage>
</organism>
<dbReference type="FunFam" id="2.60.40.10:FF:000495">
    <property type="entry name" value="Periplasmic beta-glucosidase"/>
    <property type="match status" value="1"/>
</dbReference>
<dbReference type="PRINTS" id="PR00133">
    <property type="entry name" value="GLHYDRLASE3"/>
</dbReference>
<name>A0AAP3ZY42_PAEPO</name>
<accession>A0AAP3ZY42</accession>
<dbReference type="Pfam" id="PF01915">
    <property type="entry name" value="Glyco_hydro_3_C"/>
    <property type="match status" value="1"/>
</dbReference>
<dbReference type="GO" id="GO:0008422">
    <property type="term" value="F:beta-glucosidase activity"/>
    <property type="evidence" value="ECO:0007669"/>
    <property type="project" value="UniProtKB-ARBA"/>
</dbReference>
<evidence type="ECO:0000259" key="3">
    <source>
        <dbReference type="SMART" id="SM01217"/>
    </source>
</evidence>
<dbReference type="PANTHER" id="PTHR42715:SF10">
    <property type="entry name" value="BETA-GLUCOSIDASE"/>
    <property type="match status" value="1"/>
</dbReference>
<dbReference type="AlphaFoldDB" id="A0AAP3ZY42"/>
<comment type="similarity">
    <text evidence="1">Belongs to the glycosyl hydrolase 3 family.</text>
</comment>
<comment type="caution">
    <text evidence="4">The sequence shown here is derived from an EMBL/GenBank/DDBJ whole genome shotgun (WGS) entry which is preliminary data.</text>
</comment>
<protein>
    <submittedName>
        <fullName evidence="4">Glycoside hydrolase family 3 N-terminal domain-containing protein</fullName>
    </submittedName>
</protein>
<dbReference type="Gene3D" id="3.40.50.1700">
    <property type="entry name" value="Glycoside hydrolase family 3 C-terminal domain"/>
    <property type="match status" value="1"/>
</dbReference>
<dbReference type="SUPFAM" id="SSF51445">
    <property type="entry name" value="(Trans)glycosidases"/>
    <property type="match status" value="1"/>
</dbReference>
<dbReference type="EMBL" id="JARVWT010000004">
    <property type="protein sequence ID" value="MDH2331538.1"/>
    <property type="molecule type" value="Genomic_DNA"/>
</dbReference>
<dbReference type="PANTHER" id="PTHR42715">
    <property type="entry name" value="BETA-GLUCOSIDASE"/>
    <property type="match status" value="1"/>
</dbReference>
<dbReference type="InterPro" id="IPR026891">
    <property type="entry name" value="Fn3-like"/>
</dbReference>
<reference evidence="4" key="1">
    <citation type="submission" date="2023-04" db="EMBL/GenBank/DDBJ databases">
        <title>Uncovering the Secrets of Slow-Growing Bacteria in Tropical Savanna Soil through Cultivation and Genomic Analysis.</title>
        <authorList>
            <person name="Goncalves O.S."/>
            <person name="Santana M.F."/>
        </authorList>
    </citation>
    <scope>NUCLEOTIDE SEQUENCE</scope>
    <source>
        <strain evidence="4">ANTI</strain>
    </source>
</reference>
<dbReference type="SMART" id="SM01217">
    <property type="entry name" value="Fn3_like"/>
    <property type="match status" value="1"/>
</dbReference>
<dbReference type="RefSeq" id="WP_279833768.1">
    <property type="nucleotide sequence ID" value="NZ_JARVWT010000004.1"/>
</dbReference>
<keyword evidence="2 4" id="KW-0378">Hydrolase</keyword>
<dbReference type="InterPro" id="IPR036962">
    <property type="entry name" value="Glyco_hydro_3_N_sf"/>
</dbReference>
<dbReference type="Gene3D" id="3.20.20.300">
    <property type="entry name" value="Glycoside hydrolase, family 3, N-terminal domain"/>
    <property type="match status" value="1"/>
</dbReference>
<dbReference type="InterPro" id="IPR001764">
    <property type="entry name" value="Glyco_hydro_3_N"/>
</dbReference>
<evidence type="ECO:0000313" key="4">
    <source>
        <dbReference type="EMBL" id="MDH2331538.1"/>
    </source>
</evidence>
<evidence type="ECO:0000256" key="2">
    <source>
        <dbReference type="ARBA" id="ARBA00022801"/>
    </source>
</evidence>
<dbReference type="InterPro" id="IPR002772">
    <property type="entry name" value="Glyco_hydro_3_C"/>
</dbReference>
<feature type="domain" description="Fibronectin type III-like" evidence="3">
    <location>
        <begin position="723"/>
        <end position="792"/>
    </location>
</feature>
<evidence type="ECO:0000256" key="1">
    <source>
        <dbReference type="ARBA" id="ARBA00005336"/>
    </source>
</evidence>
<sequence>MIYKDASKFIHERVEDLIGRMTLQEKVAQLTCANSYGGETVYDTRHGKLKDGIGTISYLNDSLTGDNKKDKETIKGIQKFLVEETRLGIPALFHSEGIAGAQIPGATTFPQSLNLASAWEPALAQKMGEVVKKQLRAYGFKAVHSPLFDLGRDPRFGRIGETYGEDPYLVAQMGVAFVKGVQGDHEIMAAAKHFVGYGNAEGGRGGGEQQVDERRLLDSYCFPFEAAIHEADVKAIMNSYGILNDQAVSTSKWLLTDILRDKLGFNGLVVADYGSITHATLRYRVAEDHKEAGILALKAGLDVEQPGNQCYQHLIKAVESGELEEAYIDNSVRRVLETKFRLGLFENPYDDGDFFYEIKKAENVELSREIAEKSMVLVKNEDNILPLKKSLKVALIGPASDTKTNFFGGYSSVGSASTRSSDFDKSEEDSFLRMLYTGAITDDKESLKSMGIEFDDQPTPEQREIIMNMIRQNLASEDSSKRVYKTNEEFVQMFYPDCKSVKDVLEKELGKEHVLHAKGCNISKPIDRGIEAVKAVVQQADIVIAVLGGKESMIDPEATCGENKDNHNIGLENSQLEMMAEVFKLNKPVISIIVDGRPLPTPLVSEYSKAVLYSWLPAQSGAEAIMNILTGQKNPSGKLPVTIVKEAGQIPMYNSRLPLYVEMNEWAEYIDPTQNKPLYPFGHGLSYTQFEYGDLEHDRSVQVDGELNILFKLSNVGQIAGDEVVQVYIRDRVSSVARPVKQLVGFARISLDINETKKVSFKVNMKQLAFHDLNMNQVVEPGNMEVFIGASSQDIRLKGTFEIIGEKTIVERKAFSSNVTITEL</sequence>
<dbReference type="InterPro" id="IPR036881">
    <property type="entry name" value="Glyco_hydro_3_C_sf"/>
</dbReference>
<dbReference type="InterPro" id="IPR017853">
    <property type="entry name" value="GH"/>
</dbReference>
<dbReference type="Pfam" id="PF14310">
    <property type="entry name" value="Fn3-like"/>
    <property type="match status" value="1"/>
</dbReference>
<dbReference type="GO" id="GO:0005975">
    <property type="term" value="P:carbohydrate metabolic process"/>
    <property type="evidence" value="ECO:0007669"/>
    <property type="project" value="InterPro"/>
</dbReference>
<evidence type="ECO:0000313" key="5">
    <source>
        <dbReference type="Proteomes" id="UP001229409"/>
    </source>
</evidence>
<dbReference type="Pfam" id="PF00933">
    <property type="entry name" value="Glyco_hydro_3"/>
    <property type="match status" value="1"/>
</dbReference>
<gene>
    <name evidence="4" type="ORF">QDS18_11700</name>
</gene>
<dbReference type="InterPro" id="IPR050288">
    <property type="entry name" value="Cellulose_deg_GH3"/>
</dbReference>
<dbReference type="Proteomes" id="UP001229409">
    <property type="component" value="Unassembled WGS sequence"/>
</dbReference>
<dbReference type="Gene3D" id="2.60.40.10">
    <property type="entry name" value="Immunoglobulins"/>
    <property type="match status" value="1"/>
</dbReference>
<proteinExistence type="inferred from homology"/>